<feature type="domain" description="PX" evidence="1">
    <location>
        <begin position="64"/>
        <end position="140"/>
    </location>
</feature>
<gene>
    <name evidence="4" type="ORF">DD237_000358</name>
    <name evidence="3" type="ORF">DD238_001315</name>
</gene>
<dbReference type="EMBL" id="QKXF01000762">
    <property type="protein sequence ID" value="RQM09208.1"/>
    <property type="molecule type" value="Genomic_DNA"/>
</dbReference>
<dbReference type="InterPro" id="IPR001683">
    <property type="entry name" value="PX_dom"/>
</dbReference>
<evidence type="ECO:0000313" key="3">
    <source>
        <dbReference type="EMBL" id="RMX69369.1"/>
    </source>
</evidence>
<proteinExistence type="predicted"/>
<dbReference type="AlphaFoldDB" id="A0A3M6VRI5"/>
<sequence>MTPPDFLLRVPPLKLHVRNATQTTGKPAVRYMRTNDTALVLLLLQYELFCQFNKKEEEKQDEPQQVAQWSLWKTYDEFQAFDNRMRAARQSIFAKMMVTVAFAPGHRVRAFFHQDHTSSFLEKRRAELDFYMQRVMLFPDVVEFSKRAGCKVLADFIGAEQHMDCSGLVDPTSQNMNMVGIFSSSIGKRHDSLDSDYRASSTSVTGPGDTMNMKRKMYKLEIEEEIARRCEVHEVKRFKKRARAFRKENDPTAAANPFVEFLHKEFEPEFAGWILLRFVRSLKSAEKREALCAAGGLSVASIDTDDVKESKSQRQNLLMSMPEEEADRRSKTYAEQKLKSFSNIESRASDLAVPGRISRKKANRQILERVNALSNGDMDTVDKFKQAAKALGNQEMTGQAFVDFLRSMFGKQGADELLLLVVEVIPQPQVQQELRVALAR</sequence>
<dbReference type="EMBL" id="QLLG01000027">
    <property type="protein sequence ID" value="RMX69369.1"/>
    <property type="molecule type" value="Genomic_DNA"/>
</dbReference>
<feature type="domain" description="ZNF598/HEL2 PAH" evidence="2">
    <location>
        <begin position="361"/>
        <end position="438"/>
    </location>
</feature>
<organism evidence="3 5">
    <name type="scientific">Peronospora effusa</name>
    <dbReference type="NCBI Taxonomy" id="542832"/>
    <lineage>
        <taxon>Eukaryota</taxon>
        <taxon>Sar</taxon>
        <taxon>Stramenopiles</taxon>
        <taxon>Oomycota</taxon>
        <taxon>Peronosporomycetes</taxon>
        <taxon>Peronosporales</taxon>
        <taxon>Peronosporaceae</taxon>
        <taxon>Peronospora</taxon>
    </lineage>
</organism>
<dbReference type="VEuPathDB" id="FungiDB:DD237_000358"/>
<dbReference type="InterPro" id="IPR057634">
    <property type="entry name" value="PAH_ZNF598/HEL2"/>
</dbReference>
<evidence type="ECO:0000259" key="1">
    <source>
        <dbReference type="Pfam" id="PF00787"/>
    </source>
</evidence>
<keyword evidence="5" id="KW-1185">Reference proteome</keyword>
<evidence type="ECO:0000313" key="4">
    <source>
        <dbReference type="EMBL" id="RQM09208.1"/>
    </source>
</evidence>
<protein>
    <submittedName>
        <fullName evidence="3">Uncharacterized protein</fullName>
    </submittedName>
</protein>
<dbReference type="InterPro" id="IPR036871">
    <property type="entry name" value="PX_dom_sf"/>
</dbReference>
<comment type="caution">
    <text evidence="3">The sequence shown here is derived from an EMBL/GenBank/DDBJ whole genome shotgun (WGS) entry which is preliminary data.</text>
</comment>
<dbReference type="SUPFAM" id="SSF64268">
    <property type="entry name" value="PX domain"/>
    <property type="match status" value="1"/>
</dbReference>
<reference evidence="5 6" key="1">
    <citation type="submission" date="2018-06" db="EMBL/GenBank/DDBJ databases">
        <title>Comparative genomics of downy mildews reveals potential adaptations to biotrophy.</title>
        <authorList>
            <person name="Fletcher K."/>
            <person name="Klosterman S.J."/>
            <person name="Derevnina L."/>
            <person name="Martin F."/>
            <person name="Koike S."/>
            <person name="Reyes Chin-Wo S."/>
            <person name="Mou B."/>
            <person name="Michelmore R."/>
        </authorList>
    </citation>
    <scope>NUCLEOTIDE SEQUENCE [LARGE SCALE GENOMIC DNA]</scope>
    <source>
        <strain evidence="4 6">R13</strain>
        <strain evidence="3 5">R14</strain>
    </source>
</reference>
<evidence type="ECO:0000313" key="5">
    <source>
        <dbReference type="Proteomes" id="UP000282087"/>
    </source>
</evidence>
<dbReference type="Gene3D" id="3.30.1520.10">
    <property type="entry name" value="Phox-like domain"/>
    <property type="match status" value="1"/>
</dbReference>
<dbReference type="GO" id="GO:0035091">
    <property type="term" value="F:phosphatidylinositol binding"/>
    <property type="evidence" value="ECO:0007669"/>
    <property type="project" value="InterPro"/>
</dbReference>
<name>A0A3M6VRI5_9STRA</name>
<dbReference type="Proteomes" id="UP000282087">
    <property type="component" value="Unassembled WGS sequence"/>
</dbReference>
<evidence type="ECO:0000313" key="6">
    <source>
        <dbReference type="Proteomes" id="UP000286097"/>
    </source>
</evidence>
<dbReference type="Pfam" id="PF23202">
    <property type="entry name" value="PAH_ZNF598"/>
    <property type="match status" value="1"/>
</dbReference>
<evidence type="ECO:0000259" key="2">
    <source>
        <dbReference type="Pfam" id="PF23202"/>
    </source>
</evidence>
<dbReference type="Pfam" id="PF00787">
    <property type="entry name" value="PX"/>
    <property type="match status" value="1"/>
</dbReference>
<dbReference type="Proteomes" id="UP000286097">
    <property type="component" value="Unassembled WGS sequence"/>
</dbReference>
<accession>A0A3M6VRI5</accession>